<feature type="transmembrane region" description="Helical" evidence="1">
    <location>
        <begin position="334"/>
        <end position="357"/>
    </location>
</feature>
<evidence type="ECO:0000256" key="1">
    <source>
        <dbReference type="SAM" id="Phobius"/>
    </source>
</evidence>
<proteinExistence type="predicted"/>
<keyword evidence="1" id="KW-0472">Membrane</keyword>
<dbReference type="AlphaFoldDB" id="A0A3N0YRY9"/>
<accession>A0A3N0YRY9</accession>
<keyword evidence="3" id="KW-1185">Reference proteome</keyword>
<gene>
    <name evidence="2" type="ORF">DPX16_1893</name>
</gene>
<keyword evidence="1" id="KW-0812">Transmembrane</keyword>
<evidence type="ECO:0000313" key="3">
    <source>
        <dbReference type="Proteomes" id="UP000281406"/>
    </source>
</evidence>
<protein>
    <submittedName>
        <fullName evidence="2">Uncharacterized protein</fullName>
    </submittedName>
</protein>
<feature type="transmembrane region" description="Helical" evidence="1">
    <location>
        <begin position="363"/>
        <end position="388"/>
    </location>
</feature>
<reference evidence="2 3" key="1">
    <citation type="submission" date="2018-10" db="EMBL/GenBank/DDBJ databases">
        <title>Genome assembly for a Yunnan-Guizhou Plateau 3E fish, Anabarilius grahami (Regan), and its evolutionary and genetic applications.</title>
        <authorList>
            <person name="Jiang W."/>
        </authorList>
    </citation>
    <scope>NUCLEOTIDE SEQUENCE [LARGE SCALE GENOMIC DNA]</scope>
    <source>
        <strain evidence="2">AG-KIZ</strain>
        <tissue evidence="2">Muscle</tissue>
    </source>
</reference>
<comment type="caution">
    <text evidence="2">The sequence shown here is derived from an EMBL/GenBank/DDBJ whole genome shotgun (WGS) entry which is preliminary data.</text>
</comment>
<dbReference type="Proteomes" id="UP000281406">
    <property type="component" value="Unassembled WGS sequence"/>
</dbReference>
<dbReference type="EMBL" id="RJVU01027735">
    <property type="protein sequence ID" value="ROL48953.1"/>
    <property type="molecule type" value="Genomic_DNA"/>
</dbReference>
<organism evidence="2 3">
    <name type="scientific">Anabarilius grahami</name>
    <name type="common">Kanglang fish</name>
    <name type="synonym">Barilius grahami</name>
    <dbReference type="NCBI Taxonomy" id="495550"/>
    <lineage>
        <taxon>Eukaryota</taxon>
        <taxon>Metazoa</taxon>
        <taxon>Chordata</taxon>
        <taxon>Craniata</taxon>
        <taxon>Vertebrata</taxon>
        <taxon>Euteleostomi</taxon>
        <taxon>Actinopterygii</taxon>
        <taxon>Neopterygii</taxon>
        <taxon>Teleostei</taxon>
        <taxon>Ostariophysi</taxon>
        <taxon>Cypriniformes</taxon>
        <taxon>Xenocyprididae</taxon>
        <taxon>Xenocypridinae</taxon>
        <taxon>Xenocypridinae incertae sedis</taxon>
        <taxon>Anabarilius</taxon>
    </lineage>
</organism>
<keyword evidence="1" id="KW-1133">Transmembrane helix</keyword>
<evidence type="ECO:0000313" key="2">
    <source>
        <dbReference type="EMBL" id="ROL48953.1"/>
    </source>
</evidence>
<name>A0A3N0YRY9_ANAGA</name>
<sequence>MAFIKVESEDVKIEEAFGVKQEETQTGKIKFHSERLYGLCFTVVWFTVYCGGSSDSSRAYTITNFYAHQYGYSNPETPSTDPDNRMVAASDSVPVFAIIPGPHYVSPDILEPSAEMAATPEPSEIAALAIMATAIGCVLAAHTSTPVPEYAPVHESAPEPAPELTLTYESSPEFVPVLESSLVVIPEFPARLDTTKEIVPEFPVCLDMTAEVAPELSICPDTIAEVVPELSACRYMTREDVPVSALEGFSELLSQQIFQSLVSLDLPESRFRPLLLPSTPHQVSISPLRLFHCTHAVTKLWTTFPTIPQLGTDHTHTCFPSGSLYKLHSLRHTLLSIVLAFVCIPCFSLLLACFLVDVFPCSALPICVLTLDSLLVFACLLLALPLLIRFAGV</sequence>